<accession>A0A6B9F252</accession>
<gene>
    <name evidence="1" type="ORF">EI982_06020</name>
</gene>
<dbReference type="RefSeq" id="WP_157688611.1">
    <property type="nucleotide sequence ID" value="NZ_CP034345.1"/>
</dbReference>
<keyword evidence="2" id="KW-1185">Reference proteome</keyword>
<dbReference type="KEGG" id="hra:EI982_06020"/>
<dbReference type="OrthoDB" id="202378at2157"/>
<proteinExistence type="predicted"/>
<reference evidence="1 2" key="1">
    <citation type="submission" date="2018-12" db="EMBL/GenBank/DDBJ databases">
        <title>Complete genome sequence of Haloplanus rallus MBLA0036.</title>
        <authorList>
            <person name="Nam Y.-d."/>
            <person name="Kang J."/>
            <person name="Chung W.-H."/>
            <person name="Park Y.S."/>
        </authorList>
    </citation>
    <scope>NUCLEOTIDE SEQUENCE [LARGE SCALE GENOMIC DNA]</scope>
    <source>
        <strain evidence="1 2">MBLA0036</strain>
    </source>
</reference>
<dbReference type="GeneID" id="99245651"/>
<organism evidence="1 2">
    <name type="scientific">Haloplanus rallus</name>
    <dbReference type="NCBI Taxonomy" id="1816183"/>
    <lineage>
        <taxon>Archaea</taxon>
        <taxon>Methanobacteriati</taxon>
        <taxon>Methanobacteriota</taxon>
        <taxon>Stenosarchaea group</taxon>
        <taxon>Halobacteria</taxon>
        <taxon>Halobacteriales</taxon>
        <taxon>Haloferacaceae</taxon>
        <taxon>Haloplanus</taxon>
    </lineage>
</organism>
<name>A0A6B9F252_9EURY</name>
<dbReference type="InterPro" id="IPR043858">
    <property type="entry name" value="DUF5820"/>
</dbReference>
<dbReference type="Proteomes" id="UP000428325">
    <property type="component" value="Chromosome"/>
</dbReference>
<dbReference type="EMBL" id="CP034345">
    <property type="protein sequence ID" value="QGX94376.1"/>
    <property type="molecule type" value="Genomic_DNA"/>
</dbReference>
<dbReference type="AlphaFoldDB" id="A0A6B9F252"/>
<evidence type="ECO:0000313" key="2">
    <source>
        <dbReference type="Proteomes" id="UP000428325"/>
    </source>
</evidence>
<sequence>MTFDALPDGWTVWHEESEGRAILAYRPDVFDTEAFPAPCLPTVYLSPGSPRRRPGSGESDGWTVTLYLEPEVEARVESADDRPAAVETAVEFARAFAAGDVDYREVYQVPREAYFERLDELLGREA</sequence>
<dbReference type="Pfam" id="PF19137">
    <property type="entry name" value="DUF5820"/>
    <property type="match status" value="1"/>
</dbReference>
<evidence type="ECO:0000313" key="1">
    <source>
        <dbReference type="EMBL" id="QGX94376.1"/>
    </source>
</evidence>
<protein>
    <submittedName>
        <fullName evidence="1">Uncharacterized protein</fullName>
    </submittedName>
</protein>